<dbReference type="Pfam" id="PF22697">
    <property type="entry name" value="SOS1_NGEF_PH"/>
    <property type="match status" value="1"/>
</dbReference>
<dbReference type="InterPro" id="IPR001452">
    <property type="entry name" value="SH3_domain"/>
</dbReference>
<dbReference type="InterPro" id="IPR003598">
    <property type="entry name" value="Ig_sub2"/>
</dbReference>
<evidence type="ECO:0000256" key="2">
    <source>
        <dbReference type="ARBA" id="ARBA00006692"/>
    </source>
</evidence>
<dbReference type="InterPro" id="IPR011993">
    <property type="entry name" value="PH-like_dom_sf"/>
</dbReference>
<dbReference type="PANTHER" id="PTHR13817">
    <property type="entry name" value="TITIN"/>
    <property type="match status" value="1"/>
</dbReference>
<dbReference type="EMBL" id="JARBDR010000141">
    <property type="protein sequence ID" value="KAJ8321036.1"/>
    <property type="molecule type" value="Genomic_DNA"/>
</dbReference>
<evidence type="ECO:0000259" key="12">
    <source>
        <dbReference type="PROSITE" id="PS50011"/>
    </source>
</evidence>
<keyword evidence="5" id="KW-0677">Repeat</keyword>
<feature type="domain" description="SH3" evidence="9">
    <location>
        <begin position="420"/>
        <end position="481"/>
    </location>
</feature>
<feature type="domain" description="Fibronectin type-III" evidence="14">
    <location>
        <begin position="1881"/>
        <end position="1978"/>
    </location>
</feature>
<evidence type="ECO:0000313" key="15">
    <source>
        <dbReference type="EMBL" id="KAJ8321036.1"/>
    </source>
</evidence>
<comment type="caution">
    <text evidence="15">The sequence shown here is derived from an EMBL/GenBank/DDBJ whole genome shotgun (WGS) entry which is preliminary data.</text>
</comment>
<evidence type="ECO:0000256" key="5">
    <source>
        <dbReference type="ARBA" id="ARBA00022737"/>
    </source>
</evidence>
<dbReference type="InterPro" id="IPR007110">
    <property type="entry name" value="Ig-like_dom"/>
</dbReference>
<dbReference type="InterPro" id="IPR036028">
    <property type="entry name" value="SH3-like_dom_sf"/>
</dbReference>
<dbReference type="SUPFAM" id="SSF56112">
    <property type="entry name" value="Protein kinase-like (PK-like)"/>
    <property type="match status" value="2"/>
</dbReference>
<dbReference type="InterPro" id="IPR011009">
    <property type="entry name" value="Kinase-like_dom_sf"/>
</dbReference>
<feature type="domain" description="Ig-like" evidence="13">
    <location>
        <begin position="304"/>
        <end position="392"/>
    </location>
</feature>
<evidence type="ECO:0008006" key="17">
    <source>
        <dbReference type="Google" id="ProtNLM"/>
    </source>
</evidence>
<dbReference type="SMART" id="SM00409">
    <property type="entry name" value="IG"/>
    <property type="match status" value="10"/>
</dbReference>
<feature type="compositionally biased region" description="Basic and acidic residues" evidence="8">
    <location>
        <begin position="4236"/>
        <end position="4256"/>
    </location>
</feature>
<comment type="subcellular location">
    <subcellularLocation>
        <location evidence="1">Cytoplasm</location>
    </subcellularLocation>
</comment>
<feature type="compositionally biased region" description="Basic and acidic residues" evidence="8">
    <location>
        <begin position="4122"/>
        <end position="4145"/>
    </location>
</feature>
<dbReference type="SUPFAM" id="SSF50044">
    <property type="entry name" value="SH3-domain"/>
    <property type="match status" value="1"/>
</dbReference>
<feature type="domain" description="Ig-like" evidence="13">
    <location>
        <begin position="896"/>
        <end position="983"/>
    </location>
</feature>
<dbReference type="Gene3D" id="2.60.40.10">
    <property type="entry name" value="Immunoglobulins"/>
    <property type="match status" value="28"/>
</dbReference>
<dbReference type="SMART" id="SM00060">
    <property type="entry name" value="FN3"/>
    <property type="match status" value="18"/>
</dbReference>
<dbReference type="InterPro" id="IPR003961">
    <property type="entry name" value="FN3_dom"/>
</dbReference>
<feature type="domain" description="Ig-like" evidence="13">
    <location>
        <begin position="1111"/>
        <end position="1199"/>
    </location>
</feature>
<evidence type="ECO:0000259" key="10">
    <source>
        <dbReference type="PROSITE" id="PS50003"/>
    </source>
</evidence>
<feature type="compositionally biased region" description="Basic and acidic residues" evidence="8">
    <location>
        <begin position="4392"/>
        <end position="4410"/>
    </location>
</feature>
<dbReference type="Gene3D" id="1.20.900.10">
    <property type="entry name" value="Dbl homology (DH) domain"/>
    <property type="match status" value="1"/>
</dbReference>
<feature type="domain" description="Fibronectin type-III" evidence="14">
    <location>
        <begin position="3879"/>
        <end position="3963"/>
    </location>
</feature>
<evidence type="ECO:0000259" key="9">
    <source>
        <dbReference type="PROSITE" id="PS50002"/>
    </source>
</evidence>
<dbReference type="PROSITE" id="PS50002">
    <property type="entry name" value="SH3"/>
    <property type="match status" value="1"/>
</dbReference>
<feature type="domain" description="Ig-like" evidence="13">
    <location>
        <begin position="3437"/>
        <end position="3527"/>
    </location>
</feature>
<dbReference type="Gene3D" id="2.30.29.30">
    <property type="entry name" value="Pleckstrin-homology domain (PH domain)/Phosphotyrosine-binding domain (PTB)"/>
    <property type="match status" value="1"/>
</dbReference>
<feature type="domain" description="Fibronectin type-III" evidence="14">
    <location>
        <begin position="2686"/>
        <end position="2782"/>
    </location>
</feature>
<feature type="compositionally biased region" description="Basic and acidic residues" evidence="8">
    <location>
        <begin position="4333"/>
        <end position="4374"/>
    </location>
</feature>
<dbReference type="InterPro" id="IPR055251">
    <property type="entry name" value="SOS1_NGEF_PH"/>
</dbReference>
<feature type="domain" description="Fibronectin type-III" evidence="14">
    <location>
        <begin position="2482"/>
        <end position="2582"/>
    </location>
</feature>
<dbReference type="PANTHER" id="PTHR13817:SF166">
    <property type="entry name" value="NEURONAL IGCAM-RELATED"/>
    <property type="match status" value="1"/>
</dbReference>
<protein>
    <recommendedName>
        <fullName evidence="17">Obscurin</fullName>
    </recommendedName>
</protein>
<evidence type="ECO:0000256" key="8">
    <source>
        <dbReference type="SAM" id="MobiDB-lite"/>
    </source>
</evidence>
<reference evidence="15 16" key="1">
    <citation type="submission" date="2022-12" db="EMBL/GenBank/DDBJ databases">
        <title>Chromosome-level genome of Tegillarca granosa.</title>
        <authorList>
            <person name="Kim J."/>
        </authorList>
    </citation>
    <scope>NUCLEOTIDE SEQUENCE [LARGE SCALE GENOMIC DNA]</scope>
    <source>
        <strain evidence="15">Teg-2019</strain>
        <tissue evidence="15">Adductor muscle</tissue>
    </source>
</reference>
<keyword evidence="4" id="KW-0963">Cytoplasm</keyword>
<evidence type="ECO:0000256" key="7">
    <source>
        <dbReference type="PROSITE-ProRule" id="PRU00192"/>
    </source>
</evidence>
<organism evidence="15 16">
    <name type="scientific">Tegillarca granosa</name>
    <name type="common">Malaysian cockle</name>
    <name type="synonym">Anadara granosa</name>
    <dbReference type="NCBI Taxonomy" id="220873"/>
    <lineage>
        <taxon>Eukaryota</taxon>
        <taxon>Metazoa</taxon>
        <taxon>Spiralia</taxon>
        <taxon>Lophotrochozoa</taxon>
        <taxon>Mollusca</taxon>
        <taxon>Bivalvia</taxon>
        <taxon>Autobranchia</taxon>
        <taxon>Pteriomorphia</taxon>
        <taxon>Arcoida</taxon>
        <taxon>Arcoidea</taxon>
        <taxon>Arcidae</taxon>
        <taxon>Tegillarca</taxon>
    </lineage>
</organism>
<feature type="domain" description="PH" evidence="10">
    <location>
        <begin position="698"/>
        <end position="820"/>
    </location>
</feature>
<dbReference type="PROSITE" id="PS50010">
    <property type="entry name" value="DH_2"/>
    <property type="match status" value="1"/>
</dbReference>
<dbReference type="Pfam" id="PF00069">
    <property type="entry name" value="Pkinase"/>
    <property type="match status" value="2"/>
</dbReference>
<proteinExistence type="inferred from homology"/>
<feature type="region of interest" description="Disordered" evidence="8">
    <location>
        <begin position="4120"/>
        <end position="4472"/>
    </location>
</feature>
<dbReference type="InterPro" id="IPR013098">
    <property type="entry name" value="Ig_I-set"/>
</dbReference>
<dbReference type="InterPro" id="IPR001849">
    <property type="entry name" value="PH_domain"/>
</dbReference>
<keyword evidence="3 7" id="KW-0728">SH3 domain</keyword>
<dbReference type="InterPro" id="IPR000219">
    <property type="entry name" value="DH_dom"/>
</dbReference>
<feature type="domain" description="Ig-like" evidence="13">
    <location>
        <begin position="1212"/>
        <end position="1303"/>
    </location>
</feature>
<keyword evidence="16" id="KW-1185">Reference proteome</keyword>
<evidence type="ECO:0000313" key="16">
    <source>
        <dbReference type="Proteomes" id="UP001217089"/>
    </source>
</evidence>
<dbReference type="CDD" id="cd00096">
    <property type="entry name" value="Ig"/>
    <property type="match status" value="1"/>
</dbReference>
<dbReference type="SMART" id="SM00220">
    <property type="entry name" value="S_TKc"/>
    <property type="match status" value="1"/>
</dbReference>
<evidence type="ECO:0000256" key="6">
    <source>
        <dbReference type="ARBA" id="ARBA00023319"/>
    </source>
</evidence>
<feature type="domain" description="Ig-like" evidence="13">
    <location>
        <begin position="1007"/>
        <end position="1096"/>
    </location>
</feature>
<feature type="domain" description="Fibronectin type-III" evidence="14">
    <location>
        <begin position="1454"/>
        <end position="1552"/>
    </location>
</feature>
<comment type="similarity">
    <text evidence="2">Belongs to the protein kinase superfamily. CAMK Ser/Thr protein kinase family.</text>
</comment>
<dbReference type="SUPFAM" id="SSF49265">
    <property type="entry name" value="Fibronectin type III"/>
    <property type="match status" value="11"/>
</dbReference>
<feature type="compositionally biased region" description="Basic and acidic residues" evidence="8">
    <location>
        <begin position="4192"/>
        <end position="4203"/>
    </location>
</feature>
<dbReference type="InterPro" id="IPR036116">
    <property type="entry name" value="FN3_sf"/>
</dbReference>
<keyword evidence="6" id="KW-0393">Immunoglobulin domain</keyword>
<feature type="compositionally biased region" description="Basic and acidic residues" evidence="8">
    <location>
        <begin position="4169"/>
        <end position="4180"/>
    </location>
</feature>
<feature type="domain" description="Fibronectin type-III" evidence="14">
    <location>
        <begin position="1677"/>
        <end position="1775"/>
    </location>
</feature>
<feature type="region of interest" description="Disordered" evidence="8">
    <location>
        <begin position="841"/>
        <end position="872"/>
    </location>
</feature>
<feature type="region of interest" description="Disordered" evidence="8">
    <location>
        <begin position="3293"/>
        <end position="3314"/>
    </location>
</feature>
<dbReference type="InterPro" id="IPR000719">
    <property type="entry name" value="Prot_kinase_dom"/>
</dbReference>
<feature type="compositionally biased region" description="Basic and acidic residues" evidence="8">
    <location>
        <begin position="4454"/>
        <end position="4472"/>
    </location>
</feature>
<dbReference type="PROSITE" id="PS50853">
    <property type="entry name" value="FN3"/>
    <property type="match status" value="18"/>
</dbReference>
<feature type="domain" description="Fibronectin type-III" evidence="14">
    <location>
        <begin position="2383"/>
        <end position="2480"/>
    </location>
</feature>
<feature type="domain" description="Ig-like" evidence="13">
    <location>
        <begin position="1330"/>
        <end position="1421"/>
    </location>
</feature>
<dbReference type="PROSITE" id="PS50003">
    <property type="entry name" value="PH_DOMAIN"/>
    <property type="match status" value="1"/>
</dbReference>
<dbReference type="Proteomes" id="UP001217089">
    <property type="component" value="Unassembled WGS sequence"/>
</dbReference>
<dbReference type="SUPFAM" id="SSF48065">
    <property type="entry name" value="DBL homology domain (DH-domain)"/>
    <property type="match status" value="1"/>
</dbReference>
<feature type="domain" description="Protein kinase" evidence="12">
    <location>
        <begin position="3817"/>
        <end position="4164"/>
    </location>
</feature>
<feature type="domain" description="Fibronectin type-III" evidence="14">
    <location>
        <begin position="2282"/>
        <end position="2381"/>
    </location>
</feature>
<feature type="domain" description="Fibronectin type-III" evidence="14">
    <location>
        <begin position="2584"/>
        <end position="2683"/>
    </location>
</feature>
<feature type="compositionally biased region" description="Acidic residues" evidence="8">
    <location>
        <begin position="4411"/>
        <end position="4453"/>
    </location>
</feature>
<evidence type="ECO:0000259" key="13">
    <source>
        <dbReference type="PROSITE" id="PS50835"/>
    </source>
</evidence>
<dbReference type="PROSITE" id="PS50835">
    <property type="entry name" value="IG_LIKE"/>
    <property type="match status" value="9"/>
</dbReference>
<feature type="domain" description="Fibronectin type-III" evidence="14">
    <location>
        <begin position="2080"/>
        <end position="2176"/>
    </location>
</feature>
<feature type="compositionally biased region" description="Basic and acidic residues" evidence="8">
    <location>
        <begin position="4214"/>
        <end position="4226"/>
    </location>
</feature>
<dbReference type="SMART" id="SM00233">
    <property type="entry name" value="PH"/>
    <property type="match status" value="1"/>
</dbReference>
<feature type="domain" description="DH" evidence="11">
    <location>
        <begin position="509"/>
        <end position="686"/>
    </location>
</feature>
<feature type="compositionally biased region" description="Basic and acidic residues" evidence="8">
    <location>
        <begin position="857"/>
        <end position="872"/>
    </location>
</feature>
<feature type="domain" description="Ig-like" evidence="13">
    <location>
        <begin position="3336"/>
        <end position="3433"/>
    </location>
</feature>
<feature type="compositionally biased region" description="Basic and acidic residues" evidence="8">
    <location>
        <begin position="4263"/>
        <end position="4284"/>
    </location>
</feature>
<dbReference type="SUPFAM" id="SSF48726">
    <property type="entry name" value="Immunoglobulin"/>
    <property type="match status" value="10"/>
</dbReference>
<dbReference type="InterPro" id="IPR035899">
    <property type="entry name" value="DBL_dom_sf"/>
</dbReference>
<dbReference type="Pfam" id="PF00041">
    <property type="entry name" value="fn3"/>
    <property type="match status" value="10"/>
</dbReference>
<dbReference type="CDD" id="cd00063">
    <property type="entry name" value="FN3"/>
    <property type="match status" value="18"/>
</dbReference>
<gene>
    <name evidence="15" type="ORF">KUTeg_002623</name>
</gene>
<dbReference type="SMART" id="SM00408">
    <property type="entry name" value="IGc2"/>
    <property type="match status" value="10"/>
</dbReference>
<accession>A0ABQ9FUX1</accession>
<evidence type="ECO:0000259" key="11">
    <source>
        <dbReference type="PROSITE" id="PS50010"/>
    </source>
</evidence>
<dbReference type="InterPro" id="IPR013783">
    <property type="entry name" value="Ig-like_fold"/>
</dbReference>
<dbReference type="Gene3D" id="1.10.510.10">
    <property type="entry name" value="Transferase(Phosphotransferase) domain 1"/>
    <property type="match status" value="2"/>
</dbReference>
<evidence type="ECO:0000256" key="4">
    <source>
        <dbReference type="ARBA" id="ARBA00022490"/>
    </source>
</evidence>
<dbReference type="InterPro" id="IPR003599">
    <property type="entry name" value="Ig_sub"/>
</dbReference>
<name>A0ABQ9FUX1_TEGGR</name>
<feature type="domain" description="Fibronectin type-III" evidence="14">
    <location>
        <begin position="1576"/>
        <end position="1674"/>
    </location>
</feature>
<feature type="domain" description="Fibronectin type-III" evidence="14">
    <location>
        <begin position="3189"/>
        <end position="3289"/>
    </location>
</feature>
<dbReference type="InterPro" id="IPR036179">
    <property type="entry name" value="Ig-like_dom_sf"/>
</dbReference>
<feature type="domain" description="Fibronectin type-III" evidence="14">
    <location>
        <begin position="3060"/>
        <end position="3160"/>
    </location>
</feature>
<feature type="domain" description="Fibronectin type-III" evidence="14">
    <location>
        <begin position="2933"/>
        <end position="3033"/>
    </location>
</feature>
<evidence type="ECO:0000259" key="14">
    <source>
        <dbReference type="PROSITE" id="PS50853"/>
    </source>
</evidence>
<evidence type="ECO:0000256" key="1">
    <source>
        <dbReference type="ARBA" id="ARBA00004496"/>
    </source>
</evidence>
<feature type="domain" description="Fibronectin type-III" evidence="14">
    <location>
        <begin position="1983"/>
        <end position="2075"/>
    </location>
</feature>
<dbReference type="Gene3D" id="2.30.30.40">
    <property type="entry name" value="SH3 Domains"/>
    <property type="match status" value="1"/>
</dbReference>
<dbReference type="SMART" id="SM00325">
    <property type="entry name" value="RhoGEF"/>
    <property type="match status" value="1"/>
</dbReference>
<feature type="domain" description="Fibronectin type-III" evidence="14">
    <location>
        <begin position="1779"/>
        <end position="1877"/>
    </location>
</feature>
<dbReference type="SUPFAM" id="SSF50729">
    <property type="entry name" value="PH domain-like"/>
    <property type="match status" value="1"/>
</dbReference>
<feature type="domain" description="Fibronectin type-III" evidence="14">
    <location>
        <begin position="2798"/>
        <end position="2895"/>
    </location>
</feature>
<feature type="domain" description="Fibronectin type-III" evidence="14">
    <location>
        <begin position="2180"/>
        <end position="2279"/>
    </location>
</feature>
<feature type="domain" description="Ig-like" evidence="13">
    <location>
        <begin position="3783"/>
        <end position="3867"/>
    </location>
</feature>
<sequence>MSQSVEQSESIVNFEPKTRNIGDIGLGVHISEEGNFTCDQPYMQQYEDNTQSPCFTKEVATADDELQYVTKSMEDPEKLKLKFQVQDENNEMTDKTKEKPALFRTNELPVEAGDDKSTWNSNINGSLVEAMANPTAISVETISKTNVKPSQRVVELLDGKEEIFYHTTETCKNKNGDFSLTTETQTNTSKEIRPPRILNITSDVTVEEGDTLVVQWDVTGFPEPRVDIFKDDENVQDFEWIQLYKDENKYTMRIDNSQKEDTGYYIIHVSNEEGRETFEACVVVKDKVPDVQLNEREAIIERPPEFIVAPSQCTFKQGEPAVIKTKVTGSPQPVVEWLKDGQPLETNNDISIYVDEEYQYLNVNSVGLSDGGQYTCRAKNELGVNQINFTVDVEERKADGSNQTPSCPFVQLEVSESYEFMPKKFLLAADYEDTNNDVSLQQGEIIELLDKSLQSHWLVRDLKKRQRICYVPSALLHPIQEGDEFDYIGINGQQSVNMSEEQKLRAEERKRNSIANLVESETDYICDMKDLMENYYDALEEKFPDMMMDENKDIYKNLTDLYIFHKKELLPELIASTENPAKVANLFLEKKDKFEKYIPLCAGKDKVDNILGCEEVRQFIQAFSQALGDPDTAFTDLLNRPVDRIHEYIELLKSLIKYTALAGGDCTQLISAVQMLTDLCREVENLMFLDKVQGYDGNVKDLGPVIRHDKVTLWKEDEVTVPEGERHIFLFPDKIMVTKIVKPAKSPADFPELKFENVIDLKDVEINEDVQEDTKRVELWDRYIKESDLLNELTSPSITLQASNIYDKQAWVRDIKEAQQKLGVESTLKDKMPERRKIKTKTPKMVTSTPKKKEKHGSHMDNESDRSSDDFKIIDTSRDVNVSYTTPEFEDGTTRPMFKKKLQKTYVENSTARLECVVAGIPLPKVLWLKNNRPLKDSDKCNVIVDGDTNILEFPKADRDDTGLYTARAMNANGSTISTAELYVGDVQPSALTKYKEGLIESEFKTPAYFFQMNSCQVEEGRLARFDCRVVAYPRPDIVWMKDGKIVEPGDRHKLLNFNNEIYSLLIQNVELIDKGRYTCWAHNKYGEAMTEAYLNVIALEDRVEDEDIAPKFLTKFYDQTITDGLPAEFQCMIDGRPQPVVRWLLNDIEIHPSPDIMVYSENNLCALRIKEVKQKDGGKYKCHISNNLGEASCVANLSVVDKKIKGVPVLPKFLKKIGDTDLKTGEDHTFEVVVVGEPAPKVTWLYNHKPISPTHRRFITSQEGDIYRLTINDVQFEDDGKFTCKAVNSEGEVYCSGNVKVTKARKVPDEPEQLKFKQTDFDAKYGCAPTFMKKLEDISAPEGNDAKFECRVMGIPEPEVIWTKDGKAIKSDGHYLVTQDGSGHCILHIKNVQPRDKGVYTCTVSNPAGQTACTGQLRIGTPKESLDRESALQPTRRLSRESISKLQALPTMPHEKPTILDVRPDSARLSWIPVSTLQLPPEAKNITYVIEAKELPHGYDWKKMASGIHGHTHLVKNLRPDIEYAFRVRAENQFGISDASPQVIMERHKPEIAEEEKVPKFRIKLPESKKPPKLPTTRPVITEMGQESVRLAWKPAVPLPTAKKTLPVSYRLEAQELPGTDWLPFASRISDISHYLPELSQDRDYNIRVRAENKYGLSEPTEPLWIPRATAFPGVPISRPEIVEIEPEAVRLNWQRVEIPAHALDESPLMYMIEMQKPPSQTWKEIARDIPGTTYLVRDLHPGQDYRFRVRARTPVGKMLEPSPAISLYRTLASARVPIDKFELDEYEPDYEGIRLKWAQVKVPPYHLDEEPLLYMIEGQEQPLDEWRPLVSGIPTTHYRITDLVPDRDYKFRVRALSQHGLSPPTHVLPVSYRRQLPAPSRPLTVDHPRLMYDETEALQLAWKPPAVETKRPIKYRVELQAPPSLEWRPLASGIPDTKYRIQGLGPSRDYMFRVIPETTLGPLEALPPVSLTTLAAPRTTLPSRPKILDLQPESLNLSWQRPMLDIHKPLKYRIDVQEAPRLDWQPIAFDVPDTSYRVTGLKPQRDYMFRVVPMTTAGTMEPLPPVSVTSMPVRPRLSQREPRITELSKDSVKLTWQPADIPMYLRHETPVHYIVDMRTLPGQDWKPVTRHVKDTSYVVKNLRPDKEYQFRIKAETDAGVSEPTHPVTIYRKPVPIFPRREPVVTGVSQDSVALSWLPADIATGSARVPVIQYRIEAQYPPGIGPWEPIVSNIQRTSYHVTGLHPDGDYMFRVRAVADGIVSEPTQPVYLTRRAAPPRMPQEQPYIFDMHPDNLKLQWRAVELPSRITDYSPITYRVEFQEGPRSDWMTLARGIPHTDFNVMSLDPEKEYKFRVRAENSFGIGDPTPVVSVPRRAVAPTMPQEEPLMYDLGPHSVNLRWRPAEIPSYLSDGSPITYTIYALEPPGTSWQPIVRRIPHNFYHLANIRPEQEYHFRIQAENRYGVSRPTLPVKLPKMADLRTPVEITDISDIDDKSASLSLHWQPRHLPQFDKVPVKYQVEAWEPRRHTWKRIASNVPDTSFRVSGLAPEDDYMFRVRAEAASLLSEPTYPISLSRFRLPSGLPPLRPQLHDLQPESVRLSWHPLHVPSYQGTRNLFPRYIVEMKEMLGKQWKPLGGNVLETTYRVNGLDADRDYEFRVRGVGDRGLSEPSIPVMLHRRTVLPRIPLSRPEIVRVEDDAINLRWNLVDIPAMRHSDTPLSFMIEQQNLPNYDWSPIARGVSDTSFRITGLRQNQDYAFRIRGELPSGLSEPSPYVPVYRRPRIMSDLVITSDVKPGVPIARPEIWEDEPYKARLRWQKVYIPPFDQFDDLTYRIEIQHPPNRDWRPLVSGIKMTEHEVTDLSPKKDYLFRIRAESPNGDISDPTPPIAYYRSQLPMARESFKIPEYKHIEVDFTGPNRSYIDHLTTYIPPRLPVEKPELFQLSPEKVTLSWKPARVSDRIKGTSKVTYSVEVRTPPSFEWRELASDLTSCVTDLNSLHPELDYIFRVRAYNEYGASEPTLPVSLYRPIELEDDNEFFSDEDLEPIMIGLGEYETTIDEAPPKLPMDTPKIIDQGETAYLSWLAARIPVYAKKTPITYSVEIKEPNVPGWSHFASGITATEFFIEGLKSNADYQFRVKAETQFGCSEPTLPVSLNRSTKKESKRPSMEMKNEDFQVPLSTLSNTIPTGAPPRIPSSRPLITNNFGTSLNLSWMPGRVPTYVKDFKMKYVLEVREPPSEKWRIMADNLMDNTYDVKNLLPDQDYMFRVRVKNEYGSSEPTLPVAVIRQRDDYVPPVLSRQNSRDSGSPWVRSRASSIESLPKQKNYDFLDDTDDDIYPKKASAPEFKSPEDADIQYGVVGKSAKLCLKIRGSPLPNITWQFNGQPLDLGDKIRGFISPNGTVTLEFKKMKTQDAGEYKCVAENEHGIAVRIVQLEEADPPMFLDPLKDLVIDSRGRGRLECRIDGIPYPTVKWMKDSVTLGESTRLKFHHEDPDYWSLTIDSAIMMDSGHYTCVAENNAGQAVSSCRISIAGKDSDEIKLLDFGLSRILYKDFDVKLNFGTPGFTSPEQINNDPLTSAADMWNVGAVTYFFERISVEECLQHPWIKSFTSRGQGVKINLNKMKTFHTEDKKKRRANAVVTNARVISLSSILKPDNPVLGLEPQKNDSGEIVFPDSSSYGEYLDEESWYDWQNRYHQGPETRLDPLVESELSVPMRSYLHGDEGEDLMDDLLSDPDAEVETVSKVHPQVQKECEWRELDADMKYKLPPSDYLDKLTGDSEKKVENPVFLVKLVDVAYNSGENVTLSCQVLSDTTPIVTWFRNEELITDGNRIKTAYTEDNVATLTLVSAKPYDAGVYKCIARNKSGRAFTAARVLHGDVPGQSSRPAVTAVSSSEALLVWEPPATDGNSPVTGEDRWNIYGTVIDECTVVSSLEPNTSYRFRVTCVNNIGLGSYSVASTEIKTKPQEEMVTIVIRQILGALQYLQYEGIVHLNLQPSSVIMVNRNSLQLKITNFELAQKLEGYGRVMPRAGYPDFIAPEVVAREKTSYPADVWTVGTLAFLLNRLTPDDCLDDKWLQLSEIKVKSQREAIFTTPKLRVYADIYQERCMTGVYTITPTETKPATILEDKPATQDLIKPKAESEKDKEIKAPSVGKLSVKPPEAKTPDVAPKTSEPKVKTEEVQKKKTVVPDSLKSSNEKMKDDDIKGNVKIQNVVAPKSDKTQQESKPAKQESPMPPVTEQKKEKPLPATEPEKLKKDKPLPATEPLEPKKDKPLPATEPEKLKKDKPLPATEPLEPKKDKPLPATESEEPKKDKPLPVTEPVKPKKDMSLPAIESVEPKKDKSLPDTESEMKSKKEPVVAEKPKTKDLKEETKETSIEKQTNVEQQDAVVPKSTETTEKKPEVPKEESVAKEVDDVENMEDDLEFEDAIQETKEEMDDVDNIEDEQFDDAVQDIEEKDSNKEKEPEENKGDKIDKIATDLVSKAMDEALNLNSC</sequence>
<dbReference type="InterPro" id="IPR050964">
    <property type="entry name" value="Striated_Muscle_Regulatory"/>
</dbReference>
<dbReference type="Pfam" id="PF07679">
    <property type="entry name" value="I-set"/>
    <property type="match status" value="10"/>
</dbReference>
<evidence type="ECO:0000256" key="3">
    <source>
        <dbReference type="ARBA" id="ARBA00022443"/>
    </source>
</evidence>
<dbReference type="Pfam" id="PF00621">
    <property type="entry name" value="RhoGEF"/>
    <property type="match status" value="1"/>
</dbReference>
<dbReference type="PROSITE" id="PS50011">
    <property type="entry name" value="PROTEIN_KINASE_DOM"/>
    <property type="match status" value="1"/>
</dbReference>